<sequence length="258" mass="28141">MDIYDLINQKGGVGKTASAISLGGAMADAGERVLLVDLDPQGHLTDALGVPESPDDATLSQAILGEWEGHPRELVVAYRERLHVLPTSLDMFLLDRGLYMSQGREHRLARVLQRLEDDYDVCLIDCPPSLGATTDAALVAARSREGHRGGLIVPVEAEDSSIRALRLLLRQIGTLSQVMGVDIDVLGLVPSRFDVRDGAMVTSVLESFRALGAPPVIAEIRKRKEVREAWREKVPVTEYAPDSEVAGWFRDLAKAVRG</sequence>
<evidence type="ECO:0000313" key="3">
    <source>
        <dbReference type="EMBL" id="QUX26402.1"/>
    </source>
</evidence>
<organism evidence="2 4">
    <name type="scientific">Nocardiopsis changdeensis</name>
    <dbReference type="NCBI Taxonomy" id="2831969"/>
    <lineage>
        <taxon>Bacteria</taxon>
        <taxon>Bacillati</taxon>
        <taxon>Actinomycetota</taxon>
        <taxon>Actinomycetes</taxon>
        <taxon>Streptosporangiales</taxon>
        <taxon>Nocardiopsidaceae</taxon>
        <taxon>Nocardiopsis</taxon>
    </lineage>
</organism>
<reference evidence="4" key="1">
    <citation type="submission" date="2021-05" db="EMBL/GenBank/DDBJ databases">
        <title>Direct Submission.</title>
        <authorList>
            <person name="Li K."/>
            <person name="Gao J."/>
        </authorList>
    </citation>
    <scope>NUCLEOTIDE SEQUENCE [LARGE SCALE GENOMIC DNA]</scope>
    <source>
        <strain evidence="4">Mg02</strain>
        <plasmid evidence="4">unnamed3</plasmid>
    </source>
</reference>
<evidence type="ECO:0000313" key="2">
    <source>
        <dbReference type="EMBL" id="QUX26390.1"/>
    </source>
</evidence>
<dbReference type="Gene3D" id="3.40.50.300">
    <property type="entry name" value="P-loop containing nucleotide triphosphate hydrolases"/>
    <property type="match status" value="1"/>
</dbReference>
<proteinExistence type="predicted"/>
<reference evidence="2" key="2">
    <citation type="submission" date="2021-05" db="EMBL/GenBank/DDBJ databases">
        <authorList>
            <person name="Li K."/>
            <person name="Gao J."/>
        </authorList>
    </citation>
    <scope>NUCLEOTIDE SEQUENCE</scope>
    <source>
        <strain evidence="2">Mg02</strain>
        <plasmid evidence="2">unnamed3</plasmid>
    </source>
</reference>
<dbReference type="SUPFAM" id="SSF52540">
    <property type="entry name" value="P-loop containing nucleoside triphosphate hydrolases"/>
    <property type="match status" value="1"/>
</dbReference>
<dbReference type="Proteomes" id="UP000676079">
    <property type="component" value="Plasmid unnamed3"/>
</dbReference>
<gene>
    <name evidence="2" type="ORF">KGD84_32340</name>
    <name evidence="3" type="ORF">KGD84_32405</name>
</gene>
<dbReference type="Pfam" id="PF13614">
    <property type="entry name" value="AAA_31"/>
    <property type="match status" value="1"/>
</dbReference>
<dbReference type="RefSeq" id="WP_220566152.1">
    <property type="nucleotide sequence ID" value="NZ_CP074135.1"/>
</dbReference>
<dbReference type="EMBL" id="CP074135">
    <property type="protein sequence ID" value="QUX26402.1"/>
    <property type="molecule type" value="Genomic_DNA"/>
</dbReference>
<dbReference type="InterPro" id="IPR025669">
    <property type="entry name" value="AAA_dom"/>
</dbReference>
<name>A0A975KSX7_9ACTN</name>
<dbReference type="PANTHER" id="PTHR13696">
    <property type="entry name" value="P-LOOP CONTAINING NUCLEOSIDE TRIPHOSPHATE HYDROLASE"/>
    <property type="match status" value="1"/>
</dbReference>
<evidence type="ECO:0000313" key="4">
    <source>
        <dbReference type="Proteomes" id="UP000676079"/>
    </source>
</evidence>
<keyword evidence="2" id="KW-0614">Plasmid</keyword>
<accession>A0A975KSX7</accession>
<feature type="domain" description="AAA" evidence="1">
    <location>
        <begin position="5"/>
        <end position="178"/>
    </location>
</feature>
<dbReference type="InterPro" id="IPR050678">
    <property type="entry name" value="DNA_Partitioning_ATPase"/>
</dbReference>
<protein>
    <submittedName>
        <fullName evidence="2">ParA family protein</fullName>
    </submittedName>
</protein>
<dbReference type="InterPro" id="IPR027417">
    <property type="entry name" value="P-loop_NTPase"/>
</dbReference>
<evidence type="ECO:0000259" key="1">
    <source>
        <dbReference type="Pfam" id="PF13614"/>
    </source>
</evidence>
<dbReference type="CDD" id="cd02042">
    <property type="entry name" value="ParAB_family"/>
    <property type="match status" value="1"/>
</dbReference>
<dbReference type="EMBL" id="CP074135">
    <property type="protein sequence ID" value="QUX26390.1"/>
    <property type="molecule type" value="Genomic_DNA"/>
</dbReference>
<geneLocation type="plasmid" evidence="2 4">
    <name>unnamed3</name>
</geneLocation>
<dbReference type="PANTHER" id="PTHR13696:SF99">
    <property type="entry name" value="COBYRINIC ACID AC-DIAMIDE SYNTHASE"/>
    <property type="match status" value="1"/>
</dbReference>
<keyword evidence="4" id="KW-1185">Reference proteome</keyword>